<protein>
    <submittedName>
        <fullName evidence="2">Uncharacterized protein</fullName>
    </submittedName>
</protein>
<proteinExistence type="predicted"/>
<dbReference type="EMBL" id="PJEX01000180">
    <property type="protein sequence ID" value="TKW53559.1"/>
    <property type="molecule type" value="Genomic_DNA"/>
</dbReference>
<evidence type="ECO:0000256" key="1">
    <source>
        <dbReference type="SAM" id="MobiDB-lite"/>
    </source>
</evidence>
<name>A0A4U6XE84_9PEZI</name>
<dbReference type="AlphaFoldDB" id="A0A4U6XE84"/>
<accession>A0A4U6XE84</accession>
<organism evidence="2 3">
    <name type="scientific">Colletotrichum tanaceti</name>
    <dbReference type="NCBI Taxonomy" id="1306861"/>
    <lineage>
        <taxon>Eukaryota</taxon>
        <taxon>Fungi</taxon>
        <taxon>Dikarya</taxon>
        <taxon>Ascomycota</taxon>
        <taxon>Pezizomycotina</taxon>
        <taxon>Sordariomycetes</taxon>
        <taxon>Hypocreomycetidae</taxon>
        <taxon>Glomerellales</taxon>
        <taxon>Glomerellaceae</taxon>
        <taxon>Colletotrichum</taxon>
        <taxon>Colletotrichum destructivum species complex</taxon>
    </lineage>
</organism>
<reference evidence="2 3" key="1">
    <citation type="journal article" date="2019" name="PLoS ONE">
        <title>Comparative genome analysis indicates high evolutionary potential of pathogenicity genes in Colletotrichum tanaceti.</title>
        <authorList>
            <person name="Lelwala R.V."/>
            <person name="Korhonen P.K."/>
            <person name="Young N.D."/>
            <person name="Scott J.B."/>
            <person name="Ades P.A."/>
            <person name="Gasser R.B."/>
            <person name="Taylor P.W.J."/>
        </authorList>
    </citation>
    <scope>NUCLEOTIDE SEQUENCE [LARGE SCALE GENOMIC DNA]</scope>
    <source>
        <strain evidence="2">BRIP57314</strain>
    </source>
</reference>
<evidence type="ECO:0000313" key="2">
    <source>
        <dbReference type="EMBL" id="TKW53559.1"/>
    </source>
</evidence>
<evidence type="ECO:0000313" key="3">
    <source>
        <dbReference type="Proteomes" id="UP000310108"/>
    </source>
</evidence>
<dbReference type="Proteomes" id="UP000310108">
    <property type="component" value="Unassembled WGS sequence"/>
</dbReference>
<sequence>MTEICSVTPMRLAVGQLCGSKRPSGPAQPTTKTRPHMARAVPDVDAGQDPADPAERRASRALGPRRLASLKKPRRSVASVSRRFRIDRVQRLGRRALLFLLCKWLFLHRIVKFYFLSTPVA</sequence>
<keyword evidence="3" id="KW-1185">Reference proteome</keyword>
<gene>
    <name evidence="2" type="ORF">CTA1_5736</name>
</gene>
<feature type="region of interest" description="Disordered" evidence="1">
    <location>
        <begin position="16"/>
        <end position="79"/>
    </location>
</feature>
<comment type="caution">
    <text evidence="2">The sequence shown here is derived from an EMBL/GenBank/DDBJ whole genome shotgun (WGS) entry which is preliminary data.</text>
</comment>